<gene>
    <name evidence="1" type="ORF">SAMN05444007_10553</name>
</gene>
<reference evidence="1 2" key="1">
    <citation type="submission" date="2016-10" db="EMBL/GenBank/DDBJ databases">
        <authorList>
            <person name="de Groot N.N."/>
        </authorList>
    </citation>
    <scope>NUCLEOTIDE SEQUENCE [LARGE SCALE GENOMIC DNA]</scope>
    <source>
        <strain evidence="1 2">DSM 29340</strain>
    </source>
</reference>
<dbReference type="RefSeq" id="WP_092365724.1">
    <property type="nucleotide sequence ID" value="NZ_BMGV01000005.1"/>
</dbReference>
<dbReference type="Proteomes" id="UP000199379">
    <property type="component" value="Unassembled WGS sequence"/>
</dbReference>
<dbReference type="AlphaFoldDB" id="A0A1H6ZBM5"/>
<dbReference type="STRING" id="1227549.SAMN05444007_10553"/>
<evidence type="ECO:0000313" key="1">
    <source>
        <dbReference type="EMBL" id="SEJ49454.1"/>
    </source>
</evidence>
<keyword evidence="2" id="KW-1185">Reference proteome</keyword>
<proteinExistence type="predicted"/>
<dbReference type="OrthoDB" id="7060208at2"/>
<sequence length="362" mass="39538">MHTISPRHGARNLLLNCAGAQKGEHLLIAYEPPEFGYFDPGAAECVASEAKALGLSVTLRDVGFSPDRPHLDDRLRGEMDAADIVIFLARLGDQLRFRDMPPDKRIIVSFALNPELFGSGFAKAHHAGLEDIKDRINMALATARHVRLTCPAGTEVSGRPEMDLDPSGDTTVTRFPLSIHTPVPAHSFSGRVALPGFLTGTGSRYYENYTVEFDGPVAALMREGRLTGFEGSEADVARANAHYDRVSHLFDIDRDAVHSWHAGIHPGCGFPWPMRGNYERWGGAAFGNPRILHFHTCGTYAPGEISWNVIDPTIEIDGVEVWRDGAFHLDRLPGGQDILDGYPGIAALFEAPDRRIGLGPPS</sequence>
<organism evidence="1 2">
    <name type="scientific">Cribrihabitans marinus</name>
    <dbReference type="NCBI Taxonomy" id="1227549"/>
    <lineage>
        <taxon>Bacteria</taxon>
        <taxon>Pseudomonadati</taxon>
        <taxon>Pseudomonadota</taxon>
        <taxon>Alphaproteobacteria</taxon>
        <taxon>Rhodobacterales</taxon>
        <taxon>Paracoccaceae</taxon>
        <taxon>Cribrihabitans</taxon>
    </lineage>
</organism>
<protein>
    <submittedName>
        <fullName evidence="1">Uncharacterized protein</fullName>
    </submittedName>
</protein>
<evidence type="ECO:0000313" key="2">
    <source>
        <dbReference type="Proteomes" id="UP000199379"/>
    </source>
</evidence>
<accession>A0A1H6ZBM5</accession>
<name>A0A1H6ZBM5_9RHOB</name>
<dbReference type="EMBL" id="FNYD01000005">
    <property type="protein sequence ID" value="SEJ49454.1"/>
    <property type="molecule type" value="Genomic_DNA"/>
</dbReference>